<dbReference type="InterPro" id="IPR036420">
    <property type="entry name" value="BRCT_dom_sf"/>
</dbReference>
<feature type="compositionally biased region" description="Polar residues" evidence="2">
    <location>
        <begin position="569"/>
        <end position="592"/>
    </location>
</feature>
<dbReference type="GO" id="GO:0007095">
    <property type="term" value="P:mitotic G2 DNA damage checkpoint signaling"/>
    <property type="evidence" value="ECO:0007669"/>
    <property type="project" value="TreeGrafter"/>
</dbReference>
<feature type="compositionally biased region" description="Low complexity" evidence="2">
    <location>
        <begin position="531"/>
        <end position="548"/>
    </location>
</feature>
<feature type="compositionally biased region" description="Basic and acidic residues" evidence="2">
    <location>
        <begin position="277"/>
        <end position="287"/>
    </location>
</feature>
<organism evidence="4 5">
    <name type="scientific">Sarocladium strictum</name>
    <name type="common">Black bundle disease fungus</name>
    <name type="synonym">Acremonium strictum</name>
    <dbReference type="NCBI Taxonomy" id="5046"/>
    <lineage>
        <taxon>Eukaryota</taxon>
        <taxon>Fungi</taxon>
        <taxon>Dikarya</taxon>
        <taxon>Ascomycota</taxon>
        <taxon>Pezizomycotina</taxon>
        <taxon>Sordariomycetes</taxon>
        <taxon>Hypocreomycetidae</taxon>
        <taxon>Hypocreales</taxon>
        <taxon>Sarocladiaceae</taxon>
        <taxon>Sarocladium</taxon>
    </lineage>
</organism>
<evidence type="ECO:0000313" key="4">
    <source>
        <dbReference type="EMBL" id="KAK0388364.1"/>
    </source>
</evidence>
<feature type="compositionally biased region" description="Low complexity" evidence="2">
    <location>
        <begin position="706"/>
        <end position="730"/>
    </location>
</feature>
<dbReference type="EMBL" id="JAPDFR010000003">
    <property type="protein sequence ID" value="KAK0388364.1"/>
    <property type="molecule type" value="Genomic_DNA"/>
</dbReference>
<dbReference type="Pfam" id="PF00533">
    <property type="entry name" value="BRCT"/>
    <property type="match status" value="1"/>
</dbReference>
<feature type="region of interest" description="Disordered" evidence="2">
    <location>
        <begin position="682"/>
        <end position="745"/>
    </location>
</feature>
<protein>
    <recommendedName>
        <fullName evidence="3">BRCT domain-containing protein</fullName>
    </recommendedName>
</protein>
<evidence type="ECO:0000256" key="1">
    <source>
        <dbReference type="ARBA" id="ARBA00022737"/>
    </source>
</evidence>
<dbReference type="InterPro" id="IPR001357">
    <property type="entry name" value="BRCT_dom"/>
</dbReference>
<dbReference type="InterPro" id="IPR059215">
    <property type="entry name" value="BRCT2_TopBP1-like"/>
</dbReference>
<name>A0AA39GK01_SARSR</name>
<feature type="domain" description="BRCT" evidence="3">
    <location>
        <begin position="128"/>
        <end position="215"/>
    </location>
</feature>
<feature type="domain" description="BRCT" evidence="3">
    <location>
        <begin position="319"/>
        <end position="415"/>
    </location>
</feature>
<dbReference type="Proteomes" id="UP001175261">
    <property type="component" value="Unassembled WGS sequence"/>
</dbReference>
<dbReference type="GO" id="GO:0006270">
    <property type="term" value="P:DNA replication initiation"/>
    <property type="evidence" value="ECO:0007669"/>
    <property type="project" value="TreeGrafter"/>
</dbReference>
<dbReference type="SUPFAM" id="SSF52113">
    <property type="entry name" value="BRCT domain"/>
    <property type="match status" value="4"/>
</dbReference>
<feature type="domain" description="BRCT" evidence="3">
    <location>
        <begin position="441"/>
        <end position="513"/>
    </location>
</feature>
<dbReference type="Gene3D" id="3.40.50.10190">
    <property type="entry name" value="BRCT domain"/>
    <property type="match status" value="4"/>
</dbReference>
<feature type="compositionally biased region" description="Basic and acidic residues" evidence="2">
    <location>
        <begin position="627"/>
        <end position="637"/>
    </location>
</feature>
<dbReference type="CDD" id="cd17731">
    <property type="entry name" value="BRCT_TopBP1_rpt2_like"/>
    <property type="match status" value="1"/>
</dbReference>
<evidence type="ECO:0000313" key="5">
    <source>
        <dbReference type="Proteomes" id="UP001175261"/>
    </source>
</evidence>
<accession>A0AA39GK01</accession>
<keyword evidence="1" id="KW-0677">Repeat</keyword>
<dbReference type="CDD" id="cd18433">
    <property type="entry name" value="BRCT_Rad4_rpt3"/>
    <property type="match status" value="1"/>
</dbReference>
<dbReference type="PROSITE" id="PS50172">
    <property type="entry name" value="BRCT"/>
    <property type="match status" value="4"/>
</dbReference>
<feature type="region of interest" description="Disordered" evidence="2">
    <location>
        <begin position="520"/>
        <end position="664"/>
    </location>
</feature>
<dbReference type="AlphaFoldDB" id="A0AA39GK01"/>
<sequence length="810" mass="87273">MDTSTSSPRSRREIDHSAPLKDIVVCCTSIPTEGRTIISQRVAELGGIHKYDLTPDVTHLIVGDYDTPKYRHVARERPDIKAMDASWIVAVAELWRNGDDDFDFDALERKHQLKPFERCGSMPESLAGDGSPRQGLLISLTGFGEARDGIADKITANGATYTPDLTKQCTHLIVHQPEGKKFTAAKQWGVHTVSLQWLEQSLERGLILEEPKFDPLLPFEEQGLGAWIKKDPRRTSLGKRSRSGAAGPGEEVKGPRKLRKTASMKLNSQRDGLWGDILKRPDSKDNTNAEESNSALGPDRAPPGAAKTQGEAQRISLPVPQGVFGHSTFFIHGFPSQRAQILEQTIASLEGSIVSSLSALSKSLDSSFRFLIVPQSSQPDTHPTLPDGDIHIITEFYIEKCLHNKQFFDPRDHVIGRPFPAFPIPELAAMTICTAAFTGIELSQVARSVTQIGATFAEEFRPSASVLVCRSLAGTRKEKLKCALAWGVPVVSAEWLWECISTGYRVPFKEFTFTELKKRGSLGDGEDHKSSSSAPAPAASKSTTSKPPTVDRSGFDADDVSGRLKQALRRNTTTKQESTTSADFHTARTNPIPTRDTDSSLTELSSASLNKSPSPTKVDTSTNPFRSKSDPIPRQKENTVSTRAPSAPPADTAPLGDANEEAAQHQALLTSRLASLVDTSASVGSPSFHASADEPKPRRRQLLGRATSNVSATSSNANANPSVTPAVAPSDGAVAFGGDENSVAGDLEGQDEAVYDNPHPGTQLAYGDPEAQGVKAQIISRMAGENTKVIARTGGGALDTAVGGRSLRKR</sequence>
<reference evidence="4" key="1">
    <citation type="submission" date="2022-10" db="EMBL/GenBank/DDBJ databases">
        <title>Determination and structural analysis of whole genome sequence of Sarocladium strictum F4-1.</title>
        <authorList>
            <person name="Hu L."/>
            <person name="Jiang Y."/>
        </authorList>
    </citation>
    <scope>NUCLEOTIDE SEQUENCE</scope>
    <source>
        <strain evidence="4">F4-1</strain>
    </source>
</reference>
<keyword evidence="5" id="KW-1185">Reference proteome</keyword>
<dbReference type="PANTHER" id="PTHR13561">
    <property type="entry name" value="DNA REPLICATION REGULATOR DPB11-RELATED"/>
    <property type="match status" value="1"/>
</dbReference>
<dbReference type="Pfam" id="PF12738">
    <property type="entry name" value="PTCB-BRCT"/>
    <property type="match status" value="2"/>
</dbReference>
<evidence type="ECO:0000256" key="2">
    <source>
        <dbReference type="SAM" id="MobiDB-lite"/>
    </source>
</evidence>
<gene>
    <name evidence="4" type="ORF">NLU13_4609</name>
</gene>
<comment type="caution">
    <text evidence="4">The sequence shown here is derived from an EMBL/GenBank/DDBJ whole genome shotgun (WGS) entry which is preliminary data.</text>
</comment>
<proteinExistence type="predicted"/>
<dbReference type="GO" id="GO:0033314">
    <property type="term" value="P:mitotic DNA replication checkpoint signaling"/>
    <property type="evidence" value="ECO:0007669"/>
    <property type="project" value="TreeGrafter"/>
</dbReference>
<feature type="compositionally biased region" description="Polar residues" evidence="2">
    <location>
        <begin position="599"/>
        <end position="626"/>
    </location>
</feature>
<dbReference type="PANTHER" id="PTHR13561:SF20">
    <property type="entry name" value="DNA TOPOISOMERASE 2-BINDING PROTEIN 1"/>
    <property type="match status" value="1"/>
</dbReference>
<dbReference type="SMART" id="SM00292">
    <property type="entry name" value="BRCT"/>
    <property type="match status" value="4"/>
</dbReference>
<evidence type="ECO:0000259" key="3">
    <source>
        <dbReference type="PROSITE" id="PS50172"/>
    </source>
</evidence>
<feature type="domain" description="BRCT" evidence="3">
    <location>
        <begin position="15"/>
        <end position="88"/>
    </location>
</feature>
<feature type="region of interest" description="Disordered" evidence="2">
    <location>
        <begin position="230"/>
        <end position="312"/>
    </location>
</feature>